<dbReference type="PANTHER" id="PTHR44943:SF8">
    <property type="entry name" value="TPR REPEAT-CONTAINING PROTEIN MJ0263"/>
    <property type="match status" value="1"/>
</dbReference>
<dbReference type="Proteomes" id="UP000779508">
    <property type="component" value="Unassembled WGS sequence"/>
</dbReference>
<keyword evidence="1" id="KW-0677">Repeat</keyword>
<evidence type="ECO:0000313" key="5">
    <source>
        <dbReference type="Proteomes" id="UP000779508"/>
    </source>
</evidence>
<feature type="repeat" description="TPR" evidence="3">
    <location>
        <begin position="178"/>
        <end position="211"/>
    </location>
</feature>
<dbReference type="Pfam" id="PF13176">
    <property type="entry name" value="TPR_7"/>
    <property type="match status" value="1"/>
</dbReference>
<dbReference type="PROSITE" id="PS50005">
    <property type="entry name" value="TPR"/>
    <property type="match status" value="4"/>
</dbReference>
<comment type="caution">
    <text evidence="4">The sequence shown here is derived from an EMBL/GenBank/DDBJ whole genome shotgun (WGS) entry which is preliminary data.</text>
</comment>
<dbReference type="PANTHER" id="PTHR44943">
    <property type="entry name" value="CELLULOSE SYNTHASE OPERON PROTEIN C"/>
    <property type="match status" value="1"/>
</dbReference>
<feature type="repeat" description="TPR" evidence="3">
    <location>
        <begin position="260"/>
        <end position="293"/>
    </location>
</feature>
<dbReference type="InterPro" id="IPR019734">
    <property type="entry name" value="TPR_rpt"/>
</dbReference>
<dbReference type="RefSeq" id="WP_216417007.1">
    <property type="nucleotide sequence ID" value="NZ_JAHLQK010000004.1"/>
</dbReference>
<name>A0ABS6G347_9FIRM</name>
<keyword evidence="2 3" id="KW-0802">TPR repeat</keyword>
<organism evidence="4 5">
    <name type="scientific">Alkaliphilus flagellatus</name>
    <dbReference type="NCBI Taxonomy" id="2841507"/>
    <lineage>
        <taxon>Bacteria</taxon>
        <taxon>Bacillati</taxon>
        <taxon>Bacillota</taxon>
        <taxon>Clostridia</taxon>
        <taxon>Peptostreptococcales</taxon>
        <taxon>Natronincolaceae</taxon>
        <taxon>Alkaliphilus</taxon>
    </lineage>
</organism>
<dbReference type="EMBL" id="JAHLQK010000004">
    <property type="protein sequence ID" value="MBU5676784.1"/>
    <property type="molecule type" value="Genomic_DNA"/>
</dbReference>
<proteinExistence type="predicted"/>
<evidence type="ECO:0000256" key="3">
    <source>
        <dbReference type="PROSITE-ProRule" id="PRU00339"/>
    </source>
</evidence>
<dbReference type="InterPro" id="IPR051685">
    <property type="entry name" value="Ycf3/AcsC/BcsC/TPR_MFPF"/>
</dbReference>
<feature type="repeat" description="TPR" evidence="3">
    <location>
        <begin position="294"/>
        <end position="327"/>
    </location>
</feature>
<keyword evidence="5" id="KW-1185">Reference proteome</keyword>
<protein>
    <submittedName>
        <fullName evidence="4">Tetratricopeptide repeat protein</fullName>
    </submittedName>
</protein>
<accession>A0ABS6G347</accession>
<evidence type="ECO:0000256" key="1">
    <source>
        <dbReference type="ARBA" id="ARBA00022737"/>
    </source>
</evidence>
<evidence type="ECO:0000256" key="2">
    <source>
        <dbReference type="ARBA" id="ARBA00022803"/>
    </source>
</evidence>
<evidence type="ECO:0000313" key="4">
    <source>
        <dbReference type="EMBL" id="MBU5676784.1"/>
    </source>
</evidence>
<sequence length="379" mass="44096">MKFLIEPYIRKRTEDLSFVQLSSEAIQVKDYVVPEEGLFVPLLTTELANNIKTKEEDKVITANGIVRGMVYLLGVDSDFKYRDEYIKFLYAVNSDIEDYINFEAIKFADEGKMIESIIFLKALLLLNDKNIYYIFNYGLTLLKYSSEHLNNKSKVQSVFKKESILCFETILDIDENFSLAYYHLGFLYSDNKQFNKAKLYWERYLKLDTNVDLSNEVNQMLLEIEDQAKYERGYEAVLSGRPQEGLILLLELEERYSNWWNLLFFIGLAYRQLLKYEDAIGYFDKVLQLEENQLDTIVELGLCYGSIGYHSQSIECFERALHIGGQNSEILCNLAMVHMEIGDLVKAKEYLDTSLALNNEDEITKACSEQLNALLKNNR</sequence>
<feature type="repeat" description="TPR" evidence="3">
    <location>
        <begin position="328"/>
        <end position="361"/>
    </location>
</feature>
<dbReference type="Pfam" id="PF13181">
    <property type="entry name" value="TPR_8"/>
    <property type="match status" value="3"/>
</dbReference>
<gene>
    <name evidence="4" type="ORF">KQI88_10175</name>
</gene>
<reference evidence="4 5" key="1">
    <citation type="submission" date="2021-06" db="EMBL/GenBank/DDBJ databases">
        <authorList>
            <person name="Sun Q."/>
            <person name="Li D."/>
        </authorList>
    </citation>
    <scope>NUCLEOTIDE SEQUENCE [LARGE SCALE GENOMIC DNA]</scope>
    <source>
        <strain evidence="4 5">MSJ-5</strain>
    </source>
</reference>
<dbReference type="SMART" id="SM00028">
    <property type="entry name" value="TPR"/>
    <property type="match status" value="4"/>
</dbReference>